<dbReference type="SUPFAM" id="SSF52151">
    <property type="entry name" value="FabD/lysophospholipase-like"/>
    <property type="match status" value="1"/>
</dbReference>
<reference evidence="7 8" key="1">
    <citation type="submission" date="2019-06" db="EMBL/GenBank/DDBJ databases">
        <title>Sequencing the genomes of 1000 actinobacteria strains.</title>
        <authorList>
            <person name="Klenk H.-P."/>
        </authorList>
    </citation>
    <scope>NUCLEOTIDE SEQUENCE [LARGE SCALE GENOMIC DNA]</scope>
    <source>
        <strain evidence="7 8">DSM 45511</strain>
    </source>
</reference>
<dbReference type="InterPro" id="IPR002641">
    <property type="entry name" value="PNPLA_dom"/>
</dbReference>
<dbReference type="GO" id="GO:0016787">
    <property type="term" value="F:hydrolase activity"/>
    <property type="evidence" value="ECO:0007669"/>
    <property type="project" value="UniProtKB-UniRule"/>
</dbReference>
<feature type="short sequence motif" description="GXGXXG" evidence="4">
    <location>
        <begin position="54"/>
        <end position="59"/>
    </location>
</feature>
<protein>
    <submittedName>
        <fullName evidence="7">Putative patatin/cPLA2 family phospholipase</fullName>
    </submittedName>
</protein>
<dbReference type="PROSITE" id="PS51635">
    <property type="entry name" value="PNPLA"/>
    <property type="match status" value="1"/>
</dbReference>
<keyword evidence="1 4" id="KW-0378">Hydrolase</keyword>
<dbReference type="Gene3D" id="3.40.1090.10">
    <property type="entry name" value="Cytosolic phospholipase A2 catalytic domain"/>
    <property type="match status" value="2"/>
</dbReference>
<comment type="caution">
    <text evidence="7">The sequence shown here is derived from an EMBL/GenBank/DDBJ whole genome shotgun (WGS) entry which is preliminary data.</text>
</comment>
<feature type="domain" description="PNPLA" evidence="6">
    <location>
        <begin position="50"/>
        <end position="218"/>
    </location>
</feature>
<evidence type="ECO:0000259" key="6">
    <source>
        <dbReference type="PROSITE" id="PS51635"/>
    </source>
</evidence>
<evidence type="ECO:0000313" key="7">
    <source>
        <dbReference type="EMBL" id="TQM35324.1"/>
    </source>
</evidence>
<keyword evidence="3 4" id="KW-0443">Lipid metabolism</keyword>
<evidence type="ECO:0000256" key="4">
    <source>
        <dbReference type="PROSITE-ProRule" id="PRU01161"/>
    </source>
</evidence>
<dbReference type="Pfam" id="PF01734">
    <property type="entry name" value="Patatin"/>
    <property type="match status" value="1"/>
</dbReference>
<gene>
    <name evidence="7" type="ORF">FB388_6755</name>
</gene>
<feature type="region of interest" description="Disordered" evidence="5">
    <location>
        <begin position="1"/>
        <end position="23"/>
    </location>
</feature>
<keyword evidence="8" id="KW-1185">Reference proteome</keyword>
<evidence type="ECO:0000256" key="1">
    <source>
        <dbReference type="ARBA" id="ARBA00022801"/>
    </source>
</evidence>
<dbReference type="GO" id="GO:0016042">
    <property type="term" value="P:lipid catabolic process"/>
    <property type="evidence" value="ECO:0007669"/>
    <property type="project" value="UniProtKB-UniRule"/>
</dbReference>
<dbReference type="OrthoDB" id="4080114at2"/>
<comment type="caution">
    <text evidence="4">Lacks conserved residue(s) required for the propagation of feature annotation.</text>
</comment>
<dbReference type="Proteomes" id="UP000319818">
    <property type="component" value="Unassembled WGS sequence"/>
</dbReference>
<name>A0A543FNP8_9PSEU</name>
<dbReference type="AlphaFoldDB" id="A0A543FNP8"/>
<evidence type="ECO:0000313" key="8">
    <source>
        <dbReference type="Proteomes" id="UP000319818"/>
    </source>
</evidence>
<organism evidence="7 8">
    <name type="scientific">Pseudonocardia cypriaca</name>
    <dbReference type="NCBI Taxonomy" id="882449"/>
    <lineage>
        <taxon>Bacteria</taxon>
        <taxon>Bacillati</taxon>
        <taxon>Actinomycetota</taxon>
        <taxon>Actinomycetes</taxon>
        <taxon>Pseudonocardiales</taxon>
        <taxon>Pseudonocardiaceae</taxon>
        <taxon>Pseudonocardia</taxon>
    </lineage>
</organism>
<dbReference type="PANTHER" id="PTHR14226:SF64">
    <property type="entry name" value="PNPLA DOMAIN-CONTAINING PROTEIN"/>
    <property type="match status" value="1"/>
</dbReference>
<dbReference type="PANTHER" id="PTHR14226">
    <property type="entry name" value="NEUROPATHY TARGET ESTERASE/SWISS CHEESE D.MELANOGASTER"/>
    <property type="match status" value="1"/>
</dbReference>
<feature type="active site" description="Nucleophile" evidence="4">
    <location>
        <position position="85"/>
    </location>
</feature>
<accession>A0A543FNP8</accession>
<dbReference type="RefSeq" id="WP_142106683.1">
    <property type="nucleotide sequence ID" value="NZ_VFPH01000003.1"/>
</dbReference>
<dbReference type="EMBL" id="VFPH01000003">
    <property type="protein sequence ID" value="TQM35324.1"/>
    <property type="molecule type" value="Genomic_DNA"/>
</dbReference>
<dbReference type="InterPro" id="IPR050301">
    <property type="entry name" value="NTE"/>
</dbReference>
<feature type="short sequence motif" description="GXSXG" evidence="4">
    <location>
        <begin position="83"/>
        <end position="87"/>
    </location>
</feature>
<evidence type="ECO:0000256" key="3">
    <source>
        <dbReference type="ARBA" id="ARBA00023098"/>
    </source>
</evidence>
<keyword evidence="2 4" id="KW-0442">Lipid degradation</keyword>
<proteinExistence type="predicted"/>
<evidence type="ECO:0000256" key="2">
    <source>
        <dbReference type="ARBA" id="ARBA00022963"/>
    </source>
</evidence>
<feature type="active site" description="Proton acceptor" evidence="4">
    <location>
        <position position="205"/>
    </location>
</feature>
<sequence>MGVTRRVGTRDSPRQDVGPAGGLAGDDEVLRALLRRQAAGGRADGDRIALAVSGGGMRGAYAGGMVHALSDAGLAPFFDVVYGSSAGAFVGAGLLLGSGRGSAAIFYEDMACREFIDPRRFPRRPLVSLDHLLDDVLVHSKPLDWDRLHGSPVPLRVVATALDDLSPHVLEPGTPEEWKLTLRATASIPLLAGPAVELHGRRWIDGSVGEPLPVLRALADGATHVLALFTRAASELRIGDPGAPAGWARALDRLAPGLGHMAQEARRHAPVLAVLGDAAHPSRDGVHLLALLPERDEGIRGLTTDAPRVERAAQAGYAAVVAALARVRDAA</sequence>
<evidence type="ECO:0000256" key="5">
    <source>
        <dbReference type="SAM" id="MobiDB-lite"/>
    </source>
</evidence>
<dbReference type="InterPro" id="IPR016035">
    <property type="entry name" value="Acyl_Trfase/lysoPLipase"/>
</dbReference>